<feature type="domain" description="Transposase InsH N-terminal" evidence="2">
    <location>
        <begin position="55"/>
        <end position="137"/>
    </location>
</feature>
<dbReference type="Proteomes" id="UP000077037">
    <property type="component" value="Unassembled WGS sequence"/>
</dbReference>
<organism evidence="3 4">
    <name type="scientific">Bordetella ansorpii</name>
    <dbReference type="NCBI Taxonomy" id="288768"/>
    <lineage>
        <taxon>Bacteria</taxon>
        <taxon>Pseudomonadati</taxon>
        <taxon>Pseudomonadota</taxon>
        <taxon>Betaproteobacteria</taxon>
        <taxon>Burkholderiales</taxon>
        <taxon>Alcaligenaceae</taxon>
        <taxon>Bordetella</taxon>
    </lineage>
</organism>
<reference evidence="3 4" key="1">
    <citation type="submission" date="2016-03" db="EMBL/GenBank/DDBJ databases">
        <authorList>
            <consortium name="Pathogen Informatics"/>
        </authorList>
    </citation>
    <scope>NUCLEOTIDE SEQUENCE [LARGE SCALE GENOMIC DNA]</scope>
    <source>
        <strain evidence="3 4">NCTC13364</strain>
    </source>
</reference>
<sequence length="267" mass="29452">MKEADRDSVSLVELDRATARNVARARDKPLLVTNRHAPWIWIVSHDVWIRDRQCLDYIPDSHPLVSLRDLADRHLSQHAEALCQAAVSLNLGIGPQLLCRALVLQVLYAIPEPRVLYDNIGYNMVFRRFVGVDACAPLWPYAEFERDMKAMMSMPAMLALVETTVGLHERVSHVETKFFVDNALLDAWKARAAEAIAARADTAAVAAVIVAPASALGAGSEDPGSAAADDPMPRRPMHASRASVPSAMSVNGAAYAQGRRRTRLRYY</sequence>
<accession>A0A157QKL3</accession>
<proteinExistence type="predicted"/>
<dbReference type="InterPro" id="IPR008490">
    <property type="entry name" value="Transposase_InsH_N"/>
</dbReference>
<feature type="region of interest" description="Disordered" evidence="1">
    <location>
        <begin position="216"/>
        <end position="245"/>
    </location>
</feature>
<dbReference type="EMBL" id="FKBS01000025">
    <property type="protein sequence ID" value="SAI46188.1"/>
    <property type="molecule type" value="Genomic_DNA"/>
</dbReference>
<evidence type="ECO:0000313" key="4">
    <source>
        <dbReference type="Proteomes" id="UP000077037"/>
    </source>
</evidence>
<gene>
    <name evidence="3" type="ORF">SAMEA1982600_03660</name>
</gene>
<protein>
    <recommendedName>
        <fullName evidence="2">Transposase InsH N-terminal domain-containing protein</fullName>
    </recommendedName>
</protein>
<dbReference type="AlphaFoldDB" id="A0A157QKL3"/>
<name>A0A157QKL3_9BORD</name>
<evidence type="ECO:0000256" key="1">
    <source>
        <dbReference type="SAM" id="MobiDB-lite"/>
    </source>
</evidence>
<dbReference type="Pfam" id="PF05598">
    <property type="entry name" value="DUF772"/>
    <property type="match status" value="1"/>
</dbReference>
<evidence type="ECO:0000313" key="3">
    <source>
        <dbReference type="EMBL" id="SAI46188.1"/>
    </source>
</evidence>
<evidence type="ECO:0000259" key="2">
    <source>
        <dbReference type="Pfam" id="PF05598"/>
    </source>
</evidence>